<dbReference type="Pfam" id="PF00150">
    <property type="entry name" value="Cellulase"/>
    <property type="match status" value="1"/>
</dbReference>
<keyword evidence="6" id="KW-0732">Signal</keyword>
<reference evidence="8 9" key="1">
    <citation type="submission" date="2016-10" db="EMBL/GenBank/DDBJ databases">
        <authorList>
            <person name="de Groot N.N."/>
        </authorList>
    </citation>
    <scope>NUCLEOTIDE SEQUENCE [LARGE SCALE GENOMIC DNA]</scope>
    <source>
        <strain evidence="8 9">DSM 43941</strain>
    </source>
</reference>
<feature type="domain" description="CBM2" evidence="7">
    <location>
        <begin position="349"/>
        <end position="453"/>
    </location>
</feature>
<dbReference type="OrthoDB" id="9801198at2"/>
<gene>
    <name evidence="8" type="ORF">SAMN04489716_4311</name>
</gene>
<keyword evidence="4" id="KW-0119">Carbohydrate metabolism</keyword>
<name>A0A1H2B3H7_9ACTN</name>
<comment type="catalytic activity">
    <reaction evidence="1 4">
        <text>Endohydrolysis of (1-&gt;4)-beta-D-glucosidic linkages in cellulose, lichenin and cereal beta-D-glucans.</text>
        <dbReference type="EC" id="3.2.1.4"/>
    </reaction>
</comment>
<protein>
    <recommendedName>
        <fullName evidence="4">Endoglucanase</fullName>
        <ecNumber evidence="4">3.2.1.4</ecNumber>
    </recommendedName>
</protein>
<comment type="similarity">
    <text evidence="4">Belongs to the glycosyl hydrolase 5 (cellulase A) family.</text>
</comment>
<dbReference type="Gene3D" id="2.60.40.290">
    <property type="match status" value="1"/>
</dbReference>
<feature type="region of interest" description="Disordered" evidence="5">
    <location>
        <begin position="332"/>
        <end position="353"/>
    </location>
</feature>
<dbReference type="Pfam" id="PF00553">
    <property type="entry name" value="CBM_2"/>
    <property type="match status" value="1"/>
</dbReference>
<feature type="signal peptide" evidence="6">
    <location>
        <begin position="1"/>
        <end position="32"/>
    </location>
</feature>
<organism evidence="8 9">
    <name type="scientific">Actinoplanes derwentensis</name>
    <dbReference type="NCBI Taxonomy" id="113562"/>
    <lineage>
        <taxon>Bacteria</taxon>
        <taxon>Bacillati</taxon>
        <taxon>Actinomycetota</taxon>
        <taxon>Actinomycetes</taxon>
        <taxon>Micromonosporales</taxon>
        <taxon>Micromonosporaceae</taxon>
        <taxon>Actinoplanes</taxon>
    </lineage>
</organism>
<dbReference type="InterPro" id="IPR001919">
    <property type="entry name" value="CBD2"/>
</dbReference>
<dbReference type="AlphaFoldDB" id="A0A1H2B3H7"/>
<dbReference type="RefSeq" id="WP_092546272.1">
    <property type="nucleotide sequence ID" value="NZ_BOMJ01000047.1"/>
</dbReference>
<dbReference type="PANTHER" id="PTHR42754">
    <property type="entry name" value="ENDOGLUCANASE"/>
    <property type="match status" value="1"/>
</dbReference>
<dbReference type="InterPro" id="IPR018087">
    <property type="entry name" value="Glyco_hydro_5_CS"/>
</dbReference>
<dbReference type="PROSITE" id="PS00659">
    <property type="entry name" value="GLYCOSYL_HYDROL_F5"/>
    <property type="match status" value="1"/>
</dbReference>
<dbReference type="InterPro" id="IPR012291">
    <property type="entry name" value="CBM2_carb-bd_dom_sf"/>
</dbReference>
<evidence type="ECO:0000256" key="2">
    <source>
        <dbReference type="ARBA" id="ARBA00022801"/>
    </source>
</evidence>
<evidence type="ECO:0000256" key="5">
    <source>
        <dbReference type="SAM" id="MobiDB-lite"/>
    </source>
</evidence>
<keyword evidence="4" id="KW-0136">Cellulose degradation</keyword>
<dbReference type="InterPro" id="IPR017853">
    <property type="entry name" value="GH"/>
</dbReference>
<evidence type="ECO:0000256" key="3">
    <source>
        <dbReference type="ARBA" id="ARBA00023295"/>
    </source>
</evidence>
<evidence type="ECO:0000313" key="9">
    <source>
        <dbReference type="Proteomes" id="UP000198688"/>
    </source>
</evidence>
<keyword evidence="2 4" id="KW-0378">Hydrolase</keyword>
<dbReference type="GO" id="GO:0030247">
    <property type="term" value="F:polysaccharide binding"/>
    <property type="evidence" value="ECO:0007669"/>
    <property type="project" value="UniProtKB-UniRule"/>
</dbReference>
<dbReference type="SUPFAM" id="SSF51445">
    <property type="entry name" value="(Trans)glycosidases"/>
    <property type="match status" value="1"/>
</dbReference>
<feature type="compositionally biased region" description="Low complexity" evidence="5">
    <location>
        <begin position="336"/>
        <end position="353"/>
    </location>
</feature>
<dbReference type="GO" id="GO:0008810">
    <property type="term" value="F:cellulase activity"/>
    <property type="evidence" value="ECO:0007669"/>
    <property type="project" value="UniProtKB-EC"/>
</dbReference>
<dbReference type="GO" id="GO:0030245">
    <property type="term" value="P:cellulose catabolic process"/>
    <property type="evidence" value="ECO:0007669"/>
    <property type="project" value="UniProtKB-KW"/>
</dbReference>
<dbReference type="PROSITE" id="PS51173">
    <property type="entry name" value="CBM2"/>
    <property type="match status" value="1"/>
</dbReference>
<dbReference type="Gene3D" id="3.20.20.80">
    <property type="entry name" value="Glycosidases"/>
    <property type="match status" value="1"/>
</dbReference>
<dbReference type="InterPro" id="IPR008965">
    <property type="entry name" value="CBM2/CBM3_carb-bd_dom_sf"/>
</dbReference>
<dbReference type="SUPFAM" id="SSF49384">
    <property type="entry name" value="Carbohydrate-binding domain"/>
    <property type="match status" value="1"/>
</dbReference>
<evidence type="ECO:0000313" key="8">
    <source>
        <dbReference type="EMBL" id="SDT52805.1"/>
    </source>
</evidence>
<dbReference type="Proteomes" id="UP000198688">
    <property type="component" value="Chromosome I"/>
</dbReference>
<evidence type="ECO:0000256" key="4">
    <source>
        <dbReference type="RuleBase" id="RU361153"/>
    </source>
</evidence>
<proteinExistence type="inferred from homology"/>
<dbReference type="PANTHER" id="PTHR42754:SF1">
    <property type="entry name" value="LIPOPROTEIN"/>
    <property type="match status" value="1"/>
</dbReference>
<accession>A0A1H2B3H7</accession>
<dbReference type="STRING" id="113562.SAMN04489716_4311"/>
<feature type="chain" id="PRO_5009269494" description="Endoglucanase" evidence="6">
    <location>
        <begin position="33"/>
        <end position="453"/>
    </location>
</feature>
<evidence type="ECO:0000256" key="6">
    <source>
        <dbReference type="SAM" id="SignalP"/>
    </source>
</evidence>
<evidence type="ECO:0000259" key="7">
    <source>
        <dbReference type="PROSITE" id="PS51173"/>
    </source>
</evidence>
<keyword evidence="3 4" id="KW-0326">Glycosidase</keyword>
<dbReference type="EMBL" id="LT629758">
    <property type="protein sequence ID" value="SDT52805.1"/>
    <property type="molecule type" value="Genomic_DNA"/>
</dbReference>
<evidence type="ECO:0000256" key="1">
    <source>
        <dbReference type="ARBA" id="ARBA00000966"/>
    </source>
</evidence>
<keyword evidence="9" id="KW-1185">Reference proteome</keyword>
<sequence length="453" mass="47318">MTIPRKRKWWAALVAAACAGVAALAVAQPAQAAAGFTVSGTQILEGNGAPFVMRGVNHAHTWYASQLSSLANSKALGANTVRVVLSSGNRWTRNDAADVSNVISQCKANRLICVLEVHDTTGYGEEAAAATLAQAVDYWISIKSALDGQENYVILNIGNEPYGNTNAAGWVADTKSAITRLRAAGFAHQIMVDAPNWGQDWSFTMRDNAASVFATDPNRNVVFSVHMYGVFDTAAEITDYLGRFRSAGLPLVIGEFGHLHSDGDPDEDTILATAQQYGVGYLGWSWSGNGGGVEYLDLVTAFNPAQLTTWGQRLFNGANGIKATSKEATVFGGVQPSSPSSSPSPSTSTPPATAGCTATYAATGSWQGGFQGAVTVKAGSSAITAWTVNWTWPNGQRFTNSWNATVTTSGEVVTAKNAAYNGSLAAGASTSWGFTASWTGTNNAPATVSCTAA</sequence>
<dbReference type="SMART" id="SM00637">
    <property type="entry name" value="CBD_II"/>
    <property type="match status" value="1"/>
</dbReference>
<dbReference type="InterPro" id="IPR001547">
    <property type="entry name" value="Glyco_hydro_5"/>
</dbReference>
<dbReference type="EC" id="3.2.1.4" evidence="4"/>
<keyword evidence="4" id="KW-0624">Polysaccharide degradation</keyword>